<protein>
    <submittedName>
        <fullName evidence="2">Uncharacterized protein</fullName>
    </submittedName>
</protein>
<feature type="region of interest" description="Disordered" evidence="1">
    <location>
        <begin position="36"/>
        <end position="57"/>
    </location>
</feature>
<dbReference type="Proteomes" id="UP001221757">
    <property type="component" value="Unassembled WGS sequence"/>
</dbReference>
<keyword evidence="3" id="KW-1185">Reference proteome</keyword>
<name>A0AAD7G4V3_MYCRO</name>
<feature type="compositionally biased region" description="Pro residues" evidence="1">
    <location>
        <begin position="46"/>
        <end position="56"/>
    </location>
</feature>
<dbReference type="AlphaFoldDB" id="A0AAD7G4V3"/>
<organism evidence="2 3">
    <name type="scientific">Mycena rosella</name>
    <name type="common">Pink bonnet</name>
    <name type="synonym">Agaricus rosellus</name>
    <dbReference type="NCBI Taxonomy" id="1033263"/>
    <lineage>
        <taxon>Eukaryota</taxon>
        <taxon>Fungi</taxon>
        <taxon>Dikarya</taxon>
        <taxon>Basidiomycota</taxon>
        <taxon>Agaricomycotina</taxon>
        <taxon>Agaricomycetes</taxon>
        <taxon>Agaricomycetidae</taxon>
        <taxon>Agaricales</taxon>
        <taxon>Marasmiineae</taxon>
        <taxon>Mycenaceae</taxon>
        <taxon>Mycena</taxon>
    </lineage>
</organism>
<gene>
    <name evidence="2" type="ORF">B0H17DRAFT_1142746</name>
</gene>
<sequence length="594" mass="64909">MQLRWRGSKRCGGEDQMDSATVTIGGGGLEAGIANNTTTTHSTPTPVTPLDPPASPRPHLNTTASLQLQLELVVDSLFNHEAPIDLATSHGHRHTFRWTLSRFIWVGGAVRRSRKLYLIRSSSRSRAPGAASGEKKSGLPADRLVLPGTPHRVCSSLGVPATNLEYRPAAPPSRFLFEISASREPSYVPNVIHDVSGARAATSPFLFDIGSSRHRGDLYIPALTCASGAQSAALEVLFEISASRELTCASNTTSDPSSVCAARSDASLFLFHIWTPRHRGDFTTALSLACRPRAAPPFQYFIRFFGFPRTNTFKTTANLSGGGGAQRRLPDSLQDVPPPATSGSIFNLPAKHVQHTASTSRRRREALPPKSLIRYFGFPKTTLHDAQCSRYALLFSFDISCSTATWLAHRQHGALTILFDFGCPAAEVIRTMPSIVPAPPSKFLFDISTSRQLHPDPIYAAVEILCCYTHLFQTIPAAFLAAPLLDTNFIQPRRVDFRHLGRPYLVLTHVPGISGRLNSERHLRPLEFTQISGISSECPASNFDTIQQFKPLGDLNSRKGRVAFGHLGELKCAFSGWLMHPKRPFSRISGISGS</sequence>
<dbReference type="EMBL" id="JARKIE010000200">
    <property type="protein sequence ID" value="KAJ7667441.1"/>
    <property type="molecule type" value="Genomic_DNA"/>
</dbReference>
<evidence type="ECO:0000256" key="1">
    <source>
        <dbReference type="SAM" id="MobiDB-lite"/>
    </source>
</evidence>
<evidence type="ECO:0000313" key="3">
    <source>
        <dbReference type="Proteomes" id="UP001221757"/>
    </source>
</evidence>
<comment type="caution">
    <text evidence="2">The sequence shown here is derived from an EMBL/GenBank/DDBJ whole genome shotgun (WGS) entry which is preliminary data.</text>
</comment>
<accession>A0AAD7G4V3</accession>
<reference evidence="2" key="1">
    <citation type="submission" date="2023-03" db="EMBL/GenBank/DDBJ databases">
        <title>Massive genome expansion in bonnet fungi (Mycena s.s.) driven by repeated elements and novel gene families across ecological guilds.</title>
        <authorList>
            <consortium name="Lawrence Berkeley National Laboratory"/>
            <person name="Harder C.B."/>
            <person name="Miyauchi S."/>
            <person name="Viragh M."/>
            <person name="Kuo A."/>
            <person name="Thoen E."/>
            <person name="Andreopoulos B."/>
            <person name="Lu D."/>
            <person name="Skrede I."/>
            <person name="Drula E."/>
            <person name="Henrissat B."/>
            <person name="Morin E."/>
            <person name="Kohler A."/>
            <person name="Barry K."/>
            <person name="LaButti K."/>
            <person name="Morin E."/>
            <person name="Salamov A."/>
            <person name="Lipzen A."/>
            <person name="Mereny Z."/>
            <person name="Hegedus B."/>
            <person name="Baldrian P."/>
            <person name="Stursova M."/>
            <person name="Weitz H."/>
            <person name="Taylor A."/>
            <person name="Grigoriev I.V."/>
            <person name="Nagy L.G."/>
            <person name="Martin F."/>
            <person name="Kauserud H."/>
        </authorList>
    </citation>
    <scope>NUCLEOTIDE SEQUENCE</scope>
    <source>
        <strain evidence="2">CBHHK067</strain>
    </source>
</reference>
<proteinExistence type="predicted"/>
<evidence type="ECO:0000313" key="2">
    <source>
        <dbReference type="EMBL" id="KAJ7667441.1"/>
    </source>
</evidence>